<accession>A0A0R2HM01</accession>
<sequence length="86" mass="9872">MKITDTMLESMIDGVEEQIQTRNPIETQETYQLLLNNGYSSKDAKKKIAVAIAVESFAIIKTGKPFNRERYIQNLKRIQNGKEPIE</sequence>
<dbReference type="AlphaFoldDB" id="A0A0R2HM01"/>
<organism evidence="1 2">
    <name type="scientific">Kandleria vitulina DSM 20405</name>
    <dbReference type="NCBI Taxonomy" id="1410657"/>
    <lineage>
        <taxon>Bacteria</taxon>
        <taxon>Bacillati</taxon>
        <taxon>Bacillota</taxon>
        <taxon>Erysipelotrichia</taxon>
        <taxon>Erysipelotrichales</taxon>
        <taxon>Coprobacillaceae</taxon>
        <taxon>Kandleria</taxon>
    </lineage>
</organism>
<evidence type="ECO:0000313" key="2">
    <source>
        <dbReference type="Proteomes" id="UP000051841"/>
    </source>
</evidence>
<comment type="caution">
    <text evidence="1">The sequence shown here is derived from an EMBL/GenBank/DDBJ whole genome shotgun (WGS) entry which is preliminary data.</text>
</comment>
<dbReference type="PATRIC" id="fig|1410657.5.peg.30"/>
<evidence type="ECO:0000313" key="1">
    <source>
        <dbReference type="EMBL" id="KRN51413.1"/>
    </source>
</evidence>
<name>A0A0R2HM01_9FIRM</name>
<keyword evidence="2" id="KW-1185">Reference proteome</keyword>
<dbReference type="RefSeq" id="WP_029071533.1">
    <property type="nucleotide sequence ID" value="NZ_JQBL01000001.1"/>
</dbReference>
<proteinExistence type="predicted"/>
<dbReference type="EMBL" id="JQBL01000001">
    <property type="protein sequence ID" value="KRN51413.1"/>
    <property type="molecule type" value="Genomic_DNA"/>
</dbReference>
<gene>
    <name evidence="1" type="ORF">IV49_GL000030</name>
</gene>
<protein>
    <submittedName>
        <fullName evidence="1">Uncharacterized protein</fullName>
    </submittedName>
</protein>
<reference evidence="1 2" key="1">
    <citation type="journal article" date="2015" name="Genome Announc.">
        <title>Expanding the biotechnology potential of lactobacilli through comparative genomics of 213 strains and associated genera.</title>
        <authorList>
            <person name="Sun Z."/>
            <person name="Harris H.M."/>
            <person name="McCann A."/>
            <person name="Guo C."/>
            <person name="Argimon S."/>
            <person name="Zhang W."/>
            <person name="Yang X."/>
            <person name="Jeffery I.B."/>
            <person name="Cooney J.C."/>
            <person name="Kagawa T.F."/>
            <person name="Liu W."/>
            <person name="Song Y."/>
            <person name="Salvetti E."/>
            <person name="Wrobel A."/>
            <person name="Rasinkangas P."/>
            <person name="Parkhill J."/>
            <person name="Rea M.C."/>
            <person name="O'Sullivan O."/>
            <person name="Ritari J."/>
            <person name="Douillard F.P."/>
            <person name="Paul Ross R."/>
            <person name="Yang R."/>
            <person name="Briner A.E."/>
            <person name="Felis G.E."/>
            <person name="de Vos W.M."/>
            <person name="Barrangou R."/>
            <person name="Klaenhammer T.R."/>
            <person name="Caufield P.W."/>
            <person name="Cui Y."/>
            <person name="Zhang H."/>
            <person name="O'Toole P.W."/>
        </authorList>
    </citation>
    <scope>NUCLEOTIDE SEQUENCE [LARGE SCALE GENOMIC DNA]</scope>
    <source>
        <strain evidence="1 2">DSM 20405</strain>
    </source>
</reference>
<dbReference type="Proteomes" id="UP000051841">
    <property type="component" value="Unassembled WGS sequence"/>
</dbReference>